<keyword evidence="1" id="KW-0472">Membrane</keyword>
<comment type="caution">
    <text evidence="2">The sequence shown here is derived from an EMBL/GenBank/DDBJ whole genome shotgun (WGS) entry which is preliminary data.</text>
</comment>
<reference evidence="2 3" key="1">
    <citation type="submission" date="2015-11" db="EMBL/GenBank/DDBJ databases">
        <title>Draft genome sequences of new species of the genus Lactobacillus isolated from orchardgrass silage.</title>
        <authorList>
            <person name="Tohno M."/>
            <person name="Tanizawa Y."/>
            <person name="Arita M."/>
        </authorList>
    </citation>
    <scope>NUCLEOTIDE SEQUENCE [LARGE SCALE GENOMIC DNA]</scope>
    <source>
        <strain evidence="2 3">IWT25</strain>
    </source>
</reference>
<protein>
    <recommendedName>
        <fullName evidence="4">ABC transporter permease protein</fullName>
    </recommendedName>
</protein>
<evidence type="ECO:0000256" key="1">
    <source>
        <dbReference type="SAM" id="Phobius"/>
    </source>
</evidence>
<feature type="transmembrane region" description="Helical" evidence="1">
    <location>
        <begin position="204"/>
        <end position="224"/>
    </location>
</feature>
<dbReference type="Proteomes" id="UP000198414">
    <property type="component" value="Unassembled WGS sequence"/>
</dbReference>
<dbReference type="RefSeq" id="WP_089121998.1">
    <property type="nucleotide sequence ID" value="NZ_BCMI01000036.1"/>
</dbReference>
<accession>A0A1Z5IZV1</accession>
<proteinExistence type="predicted"/>
<feature type="transmembrane region" description="Helical" evidence="1">
    <location>
        <begin position="14"/>
        <end position="34"/>
    </location>
</feature>
<feature type="transmembrane region" description="Helical" evidence="1">
    <location>
        <begin position="180"/>
        <end position="198"/>
    </location>
</feature>
<name>A0A1Z5IZV1_9LACO</name>
<feature type="transmembrane region" description="Helical" evidence="1">
    <location>
        <begin position="54"/>
        <end position="79"/>
    </location>
</feature>
<evidence type="ECO:0000313" key="2">
    <source>
        <dbReference type="EMBL" id="GAX07102.1"/>
    </source>
</evidence>
<gene>
    <name evidence="2" type="ORF">IWT25_02450</name>
</gene>
<evidence type="ECO:0000313" key="3">
    <source>
        <dbReference type="Proteomes" id="UP000198414"/>
    </source>
</evidence>
<organism evidence="2 3">
    <name type="scientific">Secundilactobacillus pentosiphilus</name>
    <dbReference type="NCBI Taxonomy" id="1714682"/>
    <lineage>
        <taxon>Bacteria</taxon>
        <taxon>Bacillati</taxon>
        <taxon>Bacillota</taxon>
        <taxon>Bacilli</taxon>
        <taxon>Lactobacillales</taxon>
        <taxon>Lactobacillaceae</taxon>
        <taxon>Secundilactobacillus</taxon>
    </lineage>
</organism>
<evidence type="ECO:0008006" key="4">
    <source>
        <dbReference type="Google" id="ProtNLM"/>
    </source>
</evidence>
<sequence>MEYFDFEFSHMKKMLLPLGLTTGGLQLLFLYFFAIVGRFDTEDGSSMLTHYNAVLALATIGTMCVLAIYGTVLAGRYLVHDYVGMNKSKTYLLPISRKALFYTKTKAFTASLSLAMAVGLLVSNLTFMTTDVIVPLTKDQSFTHILNIIVSTIVCICLTLTVVLFSSFIGIKLDSAVKGITASIIFVVFLSNLAAIALMSYELVSLLIAVALIVIATMVCISMGNEIDKSEAL</sequence>
<dbReference type="EMBL" id="BCMI01000036">
    <property type="protein sequence ID" value="GAX07102.1"/>
    <property type="molecule type" value="Genomic_DNA"/>
</dbReference>
<keyword evidence="1" id="KW-0812">Transmembrane</keyword>
<keyword evidence="1" id="KW-1133">Transmembrane helix</keyword>
<dbReference type="OrthoDB" id="212007at186826"/>
<dbReference type="AlphaFoldDB" id="A0A1Z5IZV1"/>
<feature type="transmembrane region" description="Helical" evidence="1">
    <location>
        <begin position="145"/>
        <end position="168"/>
    </location>
</feature>
<feature type="transmembrane region" description="Helical" evidence="1">
    <location>
        <begin position="107"/>
        <end position="125"/>
    </location>
</feature>